<evidence type="ECO:0000313" key="2">
    <source>
        <dbReference type="Proteomes" id="UP001235513"/>
    </source>
</evidence>
<reference evidence="1 2" key="1">
    <citation type="submission" date="2023-07" db="EMBL/GenBank/DDBJ databases">
        <title>Sorghum-associated microbial communities from plants grown in Nebraska, USA.</title>
        <authorList>
            <person name="Schachtman D."/>
        </authorList>
    </citation>
    <scope>NUCLEOTIDE SEQUENCE [LARGE SCALE GENOMIC DNA]</scope>
    <source>
        <strain evidence="1 2">CC351</strain>
    </source>
</reference>
<protein>
    <recommendedName>
        <fullName evidence="3">Glycosyltransferase subfamily 4-like N-terminal domain-containing protein</fullName>
    </recommendedName>
</protein>
<proteinExistence type="predicted"/>
<comment type="caution">
    <text evidence="1">The sequence shown here is derived from an EMBL/GenBank/DDBJ whole genome shotgun (WGS) entry which is preliminary data.</text>
</comment>
<accession>A0ABT9SS40</accession>
<evidence type="ECO:0008006" key="3">
    <source>
        <dbReference type="Google" id="ProtNLM"/>
    </source>
</evidence>
<evidence type="ECO:0000313" key="1">
    <source>
        <dbReference type="EMBL" id="MDP9962264.1"/>
    </source>
</evidence>
<keyword evidence="2" id="KW-1185">Reference proteome</keyword>
<sequence>MKNLLLIVTNVDKYASGLPTGLWLSELTHLYHKAKEKKWNMTIASPKGGACTY</sequence>
<organism evidence="1 2">
    <name type="scientific">Chryseobacterium lathyri</name>
    <dbReference type="NCBI Taxonomy" id="395933"/>
    <lineage>
        <taxon>Bacteria</taxon>
        <taxon>Pseudomonadati</taxon>
        <taxon>Bacteroidota</taxon>
        <taxon>Flavobacteriia</taxon>
        <taxon>Flavobacteriales</taxon>
        <taxon>Weeksellaceae</taxon>
        <taxon>Chryseobacterium group</taxon>
        <taxon>Chryseobacterium</taxon>
    </lineage>
</organism>
<dbReference type="EMBL" id="JAUSRL010000013">
    <property type="protein sequence ID" value="MDP9962264.1"/>
    <property type="molecule type" value="Genomic_DNA"/>
</dbReference>
<dbReference type="InterPro" id="IPR029062">
    <property type="entry name" value="Class_I_gatase-like"/>
</dbReference>
<name>A0ABT9SS40_9FLAO</name>
<dbReference type="Gene3D" id="3.40.50.880">
    <property type="match status" value="1"/>
</dbReference>
<dbReference type="Proteomes" id="UP001235513">
    <property type="component" value="Unassembled WGS sequence"/>
</dbReference>
<dbReference type="SUPFAM" id="SSF52317">
    <property type="entry name" value="Class I glutamine amidotransferase-like"/>
    <property type="match status" value="1"/>
</dbReference>
<gene>
    <name evidence="1" type="ORF">J2T04_004192</name>
</gene>